<keyword evidence="1" id="KW-0732">Signal</keyword>
<dbReference type="EMBL" id="OU594943">
    <property type="protein sequence ID" value="CAG9283949.1"/>
    <property type="molecule type" value="Genomic_DNA"/>
</dbReference>
<dbReference type="Pfam" id="PF08240">
    <property type="entry name" value="ADH_N"/>
    <property type="match status" value="1"/>
</dbReference>
<dbReference type="AlphaFoldDB" id="A0A8J9S7J4"/>
<name>A0A8J9S7J4_PHATR</name>
<dbReference type="InterPro" id="IPR011032">
    <property type="entry name" value="GroES-like_sf"/>
</dbReference>
<evidence type="ECO:0000313" key="3">
    <source>
        <dbReference type="EMBL" id="CAG9283949.1"/>
    </source>
</evidence>
<evidence type="ECO:0000256" key="1">
    <source>
        <dbReference type="SAM" id="SignalP"/>
    </source>
</evidence>
<dbReference type="SUPFAM" id="SSF51735">
    <property type="entry name" value="NAD(P)-binding Rossmann-fold domains"/>
    <property type="match status" value="1"/>
</dbReference>
<sequence>MTAKTFALVVICLAWALHRYVRIPRSLEWRPSPPSDSATMKAVLYTEHGDTSVLRVHQDAPQPQLQPHQILVHVYASSINPCDYKYRRNEVPSWVVPKPKIPGADVAGVVVAVGSGVDVERVRPFRVGDRVAAMLPLLHSRWGAAASYVAVDANLVAHVGPKVSLRDAAALPLVALTTLQALESVTVSQSPTEAPRKRTILVQAGAGGVGSFAIQYAKHVLQMRVIATASSEKAEFLRSIGSDQVVDYRNEPFEEVVHNVDVVLDPVSWLYEDRTLASEVLRPGGHYLNIVGSDWAFSGTEQGNGPRSLWNWIKAKTFGPFKYSFVVVEPNGIQLQAVMDLLESATIRAVVDRTFALDDVREAYEYLEKGHATGKVVLVHEKEEVESGSATVAEES</sequence>
<dbReference type="GO" id="GO:0005739">
    <property type="term" value="C:mitochondrion"/>
    <property type="evidence" value="ECO:0007669"/>
    <property type="project" value="TreeGrafter"/>
</dbReference>
<dbReference type="InterPro" id="IPR050700">
    <property type="entry name" value="YIM1/Zinc_Alcohol_DH_Fams"/>
</dbReference>
<evidence type="ECO:0000259" key="2">
    <source>
        <dbReference type="SMART" id="SM00829"/>
    </source>
</evidence>
<dbReference type="InterPro" id="IPR036291">
    <property type="entry name" value="NAD(P)-bd_dom_sf"/>
</dbReference>
<dbReference type="Gene3D" id="3.90.180.10">
    <property type="entry name" value="Medium-chain alcohol dehydrogenases, catalytic domain"/>
    <property type="match status" value="1"/>
</dbReference>
<dbReference type="SUPFAM" id="SSF50129">
    <property type="entry name" value="GroES-like"/>
    <property type="match status" value="1"/>
</dbReference>
<protein>
    <recommendedName>
        <fullName evidence="2">Enoyl reductase (ER) domain-containing protein</fullName>
    </recommendedName>
</protein>
<dbReference type="SMART" id="SM00829">
    <property type="entry name" value="PKS_ER"/>
    <property type="match status" value="1"/>
</dbReference>
<dbReference type="GO" id="GO:0016491">
    <property type="term" value="F:oxidoreductase activity"/>
    <property type="evidence" value="ECO:0007669"/>
    <property type="project" value="InterPro"/>
</dbReference>
<organism evidence="3">
    <name type="scientific">Phaeodactylum tricornutum</name>
    <name type="common">Diatom</name>
    <dbReference type="NCBI Taxonomy" id="2850"/>
    <lineage>
        <taxon>Eukaryota</taxon>
        <taxon>Sar</taxon>
        <taxon>Stramenopiles</taxon>
        <taxon>Ochrophyta</taxon>
        <taxon>Bacillariophyta</taxon>
        <taxon>Bacillariophyceae</taxon>
        <taxon>Bacillariophycidae</taxon>
        <taxon>Naviculales</taxon>
        <taxon>Phaeodactylaceae</taxon>
        <taxon>Phaeodactylum</taxon>
    </lineage>
</organism>
<proteinExistence type="predicted"/>
<dbReference type="InterPro" id="IPR020843">
    <property type="entry name" value="ER"/>
</dbReference>
<reference evidence="3" key="1">
    <citation type="submission" date="2022-02" db="EMBL/GenBank/DDBJ databases">
        <authorList>
            <person name="Giguere J D."/>
        </authorList>
    </citation>
    <scope>NUCLEOTIDE SEQUENCE</scope>
    <source>
        <strain evidence="3">CCAP 1055/1</strain>
    </source>
</reference>
<dbReference type="CDD" id="cd05289">
    <property type="entry name" value="MDR_like_2"/>
    <property type="match status" value="1"/>
</dbReference>
<dbReference type="InterPro" id="IPR013154">
    <property type="entry name" value="ADH-like_N"/>
</dbReference>
<gene>
    <name evidence="3" type="ORF">PTTT1_LOCUS24435</name>
</gene>
<feature type="signal peptide" evidence="1">
    <location>
        <begin position="1"/>
        <end position="16"/>
    </location>
</feature>
<dbReference type="Pfam" id="PF13602">
    <property type="entry name" value="ADH_zinc_N_2"/>
    <property type="match status" value="1"/>
</dbReference>
<dbReference type="PANTHER" id="PTHR11695:SF294">
    <property type="entry name" value="RETICULON-4-INTERACTING PROTEIN 1, MITOCHONDRIAL"/>
    <property type="match status" value="1"/>
</dbReference>
<feature type="domain" description="Enoyl reductase (ER)" evidence="2">
    <location>
        <begin position="49"/>
        <end position="378"/>
    </location>
</feature>
<dbReference type="Gene3D" id="3.40.50.720">
    <property type="entry name" value="NAD(P)-binding Rossmann-like Domain"/>
    <property type="match status" value="1"/>
</dbReference>
<dbReference type="Proteomes" id="UP000836788">
    <property type="component" value="Chromosome 2"/>
</dbReference>
<dbReference type="PANTHER" id="PTHR11695">
    <property type="entry name" value="ALCOHOL DEHYDROGENASE RELATED"/>
    <property type="match status" value="1"/>
</dbReference>
<accession>A0A8J9S7J4</accession>
<feature type="chain" id="PRO_5035476127" description="Enoyl reductase (ER) domain-containing protein" evidence="1">
    <location>
        <begin position="17"/>
        <end position="396"/>
    </location>
</feature>